<dbReference type="PATRIC" id="fig|39960.10.peg.126"/>
<dbReference type="RefSeq" id="WP_034905870.1">
    <property type="nucleotide sequence ID" value="NZ_CP017057.1"/>
</dbReference>
<gene>
    <name evidence="3" type="ORF">EH32_02205</name>
</gene>
<dbReference type="InterPro" id="IPR002347">
    <property type="entry name" value="SDR_fam"/>
</dbReference>
<keyword evidence="4" id="KW-1185">Reference proteome</keyword>
<comment type="similarity">
    <text evidence="1">Belongs to the short-chain dehydrogenases/reductases (SDR) family.</text>
</comment>
<accession>A0A074MB76</accession>
<reference evidence="3 4" key="1">
    <citation type="submission" date="2014-04" db="EMBL/GenBank/DDBJ databases">
        <title>A comprehensive comparison of genomes of Erythrobacter spp. Strains.</title>
        <authorList>
            <person name="Zheng Q."/>
        </authorList>
    </citation>
    <scope>NUCLEOTIDE SEQUENCE [LARGE SCALE GENOMIC DNA]</scope>
    <source>
        <strain evidence="3 4">DSM 8509</strain>
    </source>
</reference>
<dbReference type="Pfam" id="PF13561">
    <property type="entry name" value="adh_short_C2"/>
    <property type="match status" value="1"/>
</dbReference>
<dbReference type="InterPro" id="IPR051122">
    <property type="entry name" value="SDR_DHRS6-like"/>
</dbReference>
<dbReference type="OrthoDB" id="9793325at2"/>
<name>A0A074MB76_9SPHN</name>
<dbReference type="PANTHER" id="PTHR43477:SF1">
    <property type="entry name" value="DIHYDROANTICAPSIN 7-DEHYDROGENASE"/>
    <property type="match status" value="1"/>
</dbReference>
<comment type="caution">
    <text evidence="3">The sequence shown here is derived from an EMBL/GenBank/DDBJ whole genome shotgun (WGS) entry which is preliminary data.</text>
</comment>
<dbReference type="PRINTS" id="PR00081">
    <property type="entry name" value="GDHRDH"/>
</dbReference>
<keyword evidence="2" id="KW-0560">Oxidoreductase</keyword>
<dbReference type="SUPFAM" id="SSF51735">
    <property type="entry name" value="NAD(P)-binding Rossmann-fold domains"/>
    <property type="match status" value="1"/>
</dbReference>
<dbReference type="KEGG" id="elq:Ga0102493_111060"/>
<evidence type="ECO:0000256" key="2">
    <source>
        <dbReference type="ARBA" id="ARBA00023002"/>
    </source>
</evidence>
<organism evidence="3 4">
    <name type="scientific">Erythrobacter litoralis</name>
    <dbReference type="NCBI Taxonomy" id="39960"/>
    <lineage>
        <taxon>Bacteria</taxon>
        <taxon>Pseudomonadati</taxon>
        <taxon>Pseudomonadota</taxon>
        <taxon>Alphaproteobacteria</taxon>
        <taxon>Sphingomonadales</taxon>
        <taxon>Erythrobacteraceae</taxon>
        <taxon>Erythrobacter/Porphyrobacter group</taxon>
        <taxon>Erythrobacter</taxon>
    </lineage>
</organism>
<dbReference type="InterPro" id="IPR036291">
    <property type="entry name" value="NAD(P)-bd_dom_sf"/>
</dbReference>
<dbReference type="AlphaFoldDB" id="A0A074MB76"/>
<dbReference type="EMBL" id="JMIX01000012">
    <property type="protein sequence ID" value="KEO90659.1"/>
    <property type="molecule type" value="Genomic_DNA"/>
</dbReference>
<evidence type="ECO:0000313" key="4">
    <source>
        <dbReference type="Proteomes" id="UP000027866"/>
    </source>
</evidence>
<evidence type="ECO:0000256" key="1">
    <source>
        <dbReference type="ARBA" id="ARBA00006484"/>
    </source>
</evidence>
<dbReference type="Proteomes" id="UP000027866">
    <property type="component" value="Unassembled WGS sequence"/>
</dbReference>
<protein>
    <submittedName>
        <fullName evidence="3">3-ketoacyl-ACP reductase</fullName>
    </submittedName>
</protein>
<dbReference type="Gene3D" id="3.40.50.720">
    <property type="entry name" value="NAD(P)-binding Rossmann-like Domain"/>
    <property type="match status" value="1"/>
</dbReference>
<dbReference type="PANTHER" id="PTHR43477">
    <property type="entry name" value="DIHYDROANTICAPSIN 7-DEHYDROGENASE"/>
    <property type="match status" value="1"/>
</dbReference>
<sequence>MDLGLKGKKVIMNGGAHGLGLASLKLFAAEGADVAFFSRKEDKIEAAKAAIDAAGPGKVFAEVFDMNDGADAYKSWLEKAAKELGGCDIFIHTASSSGTGGTGDWQATLDMDIMGAVNAVETLTPMLAESDTGSIVFMSSTAALETFIAPQAFNAMKAALITYGSQLSQALAPQGIRVNTVSPGAIYYEGGNWEAIKGMMPELYEGTLAKMPMGRFGNDEEVAKAIVFVASPAVPYMTGANVVVDGGFTQRVQF</sequence>
<evidence type="ECO:0000313" key="3">
    <source>
        <dbReference type="EMBL" id="KEO90659.1"/>
    </source>
</evidence>
<proteinExistence type="inferred from homology"/>
<dbReference type="GO" id="GO:0016491">
    <property type="term" value="F:oxidoreductase activity"/>
    <property type="evidence" value="ECO:0007669"/>
    <property type="project" value="UniProtKB-KW"/>
</dbReference>